<keyword evidence="2" id="KW-0547">Nucleotide-binding</keyword>
<dbReference type="PANTHER" id="PTHR30121:SF6">
    <property type="entry name" value="SLR6007 PROTEIN"/>
    <property type="match status" value="1"/>
</dbReference>
<dbReference type="PANTHER" id="PTHR30121">
    <property type="entry name" value="UNCHARACTERIZED PROTEIN YJGR-RELATED"/>
    <property type="match status" value="1"/>
</dbReference>
<dbReference type="eggNOG" id="COG0433">
    <property type="taxonomic scope" value="Bacteria"/>
</dbReference>
<proteinExistence type="predicted"/>
<dbReference type="HOGENOM" id="CLU_028164_1_1_4"/>
<name>W0PC04_ADVMD</name>
<dbReference type="SUPFAM" id="SSF52540">
    <property type="entry name" value="P-loop containing nucleoside triphosphate hydrolases"/>
    <property type="match status" value="1"/>
</dbReference>
<accession>W0PC04</accession>
<dbReference type="Proteomes" id="UP000019095">
    <property type="component" value="Chromosome"/>
</dbReference>
<dbReference type="PATRIC" id="fig|1247726.3.peg.2559"/>
<dbReference type="OrthoDB" id="9758751at2"/>
<dbReference type="InterPro" id="IPR027417">
    <property type="entry name" value="P-loop_NTPase"/>
</dbReference>
<dbReference type="AlphaFoldDB" id="W0PC04"/>
<organism evidence="2 3">
    <name type="scientific">Advenella mimigardefordensis (strain DSM 17166 / LMG 22922 / DPN7)</name>
    <dbReference type="NCBI Taxonomy" id="1247726"/>
    <lineage>
        <taxon>Bacteria</taxon>
        <taxon>Pseudomonadati</taxon>
        <taxon>Pseudomonadota</taxon>
        <taxon>Betaproteobacteria</taxon>
        <taxon>Burkholderiales</taxon>
        <taxon>Alcaligenaceae</taxon>
    </lineage>
</organism>
<feature type="domain" description="Helicase HerA-like C-terminal" evidence="1">
    <location>
        <begin position="7"/>
        <end position="499"/>
    </location>
</feature>
<evidence type="ECO:0000313" key="2">
    <source>
        <dbReference type="EMBL" id="AHG64404.1"/>
    </source>
</evidence>
<keyword evidence="3" id="KW-1185">Reference proteome</keyword>
<dbReference type="CDD" id="cd01127">
    <property type="entry name" value="TrwB_TraG_TraD_VirD4"/>
    <property type="match status" value="1"/>
</dbReference>
<dbReference type="STRING" id="1247726.MIM_c23300"/>
<dbReference type="InterPro" id="IPR051162">
    <property type="entry name" value="T4SS_component"/>
</dbReference>
<dbReference type="Gene3D" id="3.40.50.300">
    <property type="entry name" value="P-loop containing nucleotide triphosphate hydrolases"/>
    <property type="match status" value="2"/>
</dbReference>
<dbReference type="KEGG" id="amim:MIM_c23300"/>
<reference evidence="2 3" key="1">
    <citation type="journal article" date="2014" name="Microbiology">
        <title>Unravelling the complete genome sequence of Advenella mimigardefordensis strain DPN7T and novel insights in the catabolism of the xenobiotic polythioester precursor 3,3'-dithiodipropionate.</title>
        <authorList>
            <person name="Wubbeler J.H."/>
            <person name="Hiessl S."/>
            <person name="Schuldes J."/>
            <person name="Thurmer A."/>
            <person name="Daniel R."/>
            <person name="Steinbuchel A."/>
        </authorList>
    </citation>
    <scope>NUCLEOTIDE SEQUENCE [LARGE SCALE GENOMIC DNA]</scope>
    <source>
        <strain evidence="3">DSM 17166 / LMG 22922 / DPN7</strain>
    </source>
</reference>
<dbReference type="RefSeq" id="WP_025373046.1">
    <property type="nucleotide sequence ID" value="NZ_CP003915.1"/>
</dbReference>
<evidence type="ECO:0000313" key="3">
    <source>
        <dbReference type="Proteomes" id="UP000019095"/>
    </source>
</evidence>
<gene>
    <name evidence="2" type="ORF">MIM_c23300</name>
</gene>
<dbReference type="Pfam" id="PF05872">
    <property type="entry name" value="HerA_C"/>
    <property type="match status" value="1"/>
</dbReference>
<dbReference type="EMBL" id="CP003915">
    <property type="protein sequence ID" value="AHG64404.1"/>
    <property type="molecule type" value="Genomic_DNA"/>
</dbReference>
<dbReference type="InterPro" id="IPR033186">
    <property type="entry name" value="HerA_C"/>
</dbReference>
<keyword evidence="2" id="KW-0067">ATP-binding</keyword>
<sequence length="499" mass="53851">MADPVLIAKSGQTDVVILPQMANRHGCITGATGTGKTVTLQVLAQSFSRLGTPVFMADVKGDLTGISQAGTDSPKMQERLQKYGLPTPQWGAAPTVLWDVFGEQGHPVRATMSDMGPLLLARMLDLNDTQTGVLNLVFKVADDEGQLLLDLKDLRAMLQNVADRASELRQNYGNVSAASVGAIQRALLQLESQGADLFFGEPMLDIHDLIRTDANGQGVVNILAADKLMQSPKLYAVFLLWLLAEIYESLPEIGDPEKPRLVFFFDEAHLLFTDAPAALLQKIEQIVRLVRSKGVGVFFVTQNPLDIPETVLGQLGNRVQHALRAFTPRDQRAVKTAAETMRPNPELDITQAIGELGVGEALLSFLDAKGSPGITQRGWVMPPASRIGPATDAERQALRNQSQFAGKYDQVVDRESAFEVLAKRTEQKNAEQVSAKSAGAADTGNDILGMVKDLMVGSTGPRGGRRDGVVQQVAKSYVRGAARQLIRGVLGSLIGGKKR</sequence>
<evidence type="ECO:0000259" key="1">
    <source>
        <dbReference type="Pfam" id="PF05872"/>
    </source>
</evidence>
<protein>
    <submittedName>
        <fullName evidence="2">Putative ATP-binding protein</fullName>
    </submittedName>
</protein>
<dbReference type="GO" id="GO:0005524">
    <property type="term" value="F:ATP binding"/>
    <property type="evidence" value="ECO:0007669"/>
    <property type="project" value="UniProtKB-KW"/>
</dbReference>